<dbReference type="AlphaFoldDB" id="A0A0C9U4W9"/>
<gene>
    <name evidence="2" type="ORF">M422DRAFT_112478</name>
</gene>
<dbReference type="Proteomes" id="UP000054279">
    <property type="component" value="Unassembled WGS sequence"/>
</dbReference>
<dbReference type="OrthoDB" id="3243298at2759"/>
<feature type="non-terminal residue" evidence="2">
    <location>
        <position position="82"/>
    </location>
</feature>
<dbReference type="Gene3D" id="3.30.70.270">
    <property type="match status" value="1"/>
</dbReference>
<sequence length="82" mass="9275">IRIETSDVKNSLFTTPDGTMESLVMHQGDCNAGSTYQSLMNHIVGPYLSVFMDIYLDDILLISSSDEKIEQHANFYIKKQTD</sequence>
<dbReference type="InterPro" id="IPR043128">
    <property type="entry name" value="Rev_trsase/Diguanyl_cyclase"/>
</dbReference>
<name>A0A0C9U4W9_SPHS4</name>
<evidence type="ECO:0000313" key="2">
    <source>
        <dbReference type="EMBL" id="KIJ37993.1"/>
    </source>
</evidence>
<proteinExistence type="predicted"/>
<dbReference type="PANTHER" id="PTHR24559:SF444">
    <property type="entry name" value="REVERSE TRANSCRIPTASE DOMAIN-CONTAINING PROTEIN"/>
    <property type="match status" value="1"/>
</dbReference>
<dbReference type="PANTHER" id="PTHR24559">
    <property type="entry name" value="TRANSPOSON TY3-I GAG-POL POLYPROTEIN"/>
    <property type="match status" value="1"/>
</dbReference>
<reference evidence="2 3" key="1">
    <citation type="submission" date="2014-06" db="EMBL/GenBank/DDBJ databases">
        <title>Evolutionary Origins and Diversification of the Mycorrhizal Mutualists.</title>
        <authorList>
            <consortium name="DOE Joint Genome Institute"/>
            <consortium name="Mycorrhizal Genomics Consortium"/>
            <person name="Kohler A."/>
            <person name="Kuo A."/>
            <person name="Nagy L.G."/>
            <person name="Floudas D."/>
            <person name="Copeland A."/>
            <person name="Barry K.W."/>
            <person name="Cichocki N."/>
            <person name="Veneault-Fourrey C."/>
            <person name="LaButti K."/>
            <person name="Lindquist E.A."/>
            <person name="Lipzen A."/>
            <person name="Lundell T."/>
            <person name="Morin E."/>
            <person name="Murat C."/>
            <person name="Riley R."/>
            <person name="Ohm R."/>
            <person name="Sun H."/>
            <person name="Tunlid A."/>
            <person name="Henrissat B."/>
            <person name="Grigoriev I.V."/>
            <person name="Hibbett D.S."/>
            <person name="Martin F."/>
        </authorList>
    </citation>
    <scope>NUCLEOTIDE SEQUENCE [LARGE SCALE GENOMIC DNA]</scope>
    <source>
        <strain evidence="2 3">SS14</strain>
    </source>
</reference>
<evidence type="ECO:0000259" key="1">
    <source>
        <dbReference type="Pfam" id="PF00078"/>
    </source>
</evidence>
<organism evidence="2 3">
    <name type="scientific">Sphaerobolus stellatus (strain SS14)</name>
    <dbReference type="NCBI Taxonomy" id="990650"/>
    <lineage>
        <taxon>Eukaryota</taxon>
        <taxon>Fungi</taxon>
        <taxon>Dikarya</taxon>
        <taxon>Basidiomycota</taxon>
        <taxon>Agaricomycotina</taxon>
        <taxon>Agaricomycetes</taxon>
        <taxon>Phallomycetidae</taxon>
        <taxon>Geastrales</taxon>
        <taxon>Sphaerobolaceae</taxon>
        <taxon>Sphaerobolus</taxon>
    </lineage>
</organism>
<dbReference type="SUPFAM" id="SSF56672">
    <property type="entry name" value="DNA/RNA polymerases"/>
    <property type="match status" value="1"/>
</dbReference>
<dbReference type="HOGENOM" id="CLU_2564812_0_0_1"/>
<protein>
    <submittedName>
        <fullName evidence="2">Unplaced genomic scaffold SPHSTscaffold_89, whole genome shotgun sequence</fullName>
    </submittedName>
</protein>
<dbReference type="InterPro" id="IPR043502">
    <property type="entry name" value="DNA/RNA_pol_sf"/>
</dbReference>
<dbReference type="EMBL" id="KN837164">
    <property type="protein sequence ID" value="KIJ37993.1"/>
    <property type="molecule type" value="Genomic_DNA"/>
</dbReference>
<dbReference type="InterPro" id="IPR000477">
    <property type="entry name" value="RT_dom"/>
</dbReference>
<dbReference type="Pfam" id="PF00078">
    <property type="entry name" value="RVT_1"/>
    <property type="match status" value="1"/>
</dbReference>
<keyword evidence="3" id="KW-1185">Reference proteome</keyword>
<evidence type="ECO:0000313" key="3">
    <source>
        <dbReference type="Proteomes" id="UP000054279"/>
    </source>
</evidence>
<feature type="non-terminal residue" evidence="2">
    <location>
        <position position="1"/>
    </location>
</feature>
<feature type="domain" description="Reverse transcriptase" evidence="1">
    <location>
        <begin position="14"/>
        <end position="74"/>
    </location>
</feature>
<dbReference type="InterPro" id="IPR053134">
    <property type="entry name" value="RNA-dir_DNA_polymerase"/>
</dbReference>
<accession>A0A0C9U4W9</accession>